<accession>A0A563E1G6</accession>
<evidence type="ECO:0000256" key="3">
    <source>
        <dbReference type="ARBA" id="ARBA00023163"/>
    </source>
</evidence>
<reference evidence="6 7" key="1">
    <citation type="submission" date="2019-05" db="EMBL/GenBank/DDBJ databases">
        <authorList>
            <person name="Lee S.D."/>
        </authorList>
    </citation>
    <scope>NUCLEOTIDE SEQUENCE [LARGE SCALE GENOMIC DNA]</scope>
    <source>
        <strain evidence="6 7">C5-26</strain>
    </source>
</reference>
<comment type="caution">
    <text evidence="6">The sequence shown here is derived from an EMBL/GenBank/DDBJ whole genome shotgun (WGS) entry which is preliminary data.</text>
</comment>
<dbReference type="AlphaFoldDB" id="A0A563E1G6"/>
<evidence type="ECO:0000259" key="5">
    <source>
        <dbReference type="PROSITE" id="PS50977"/>
    </source>
</evidence>
<dbReference type="SUPFAM" id="SSF46689">
    <property type="entry name" value="Homeodomain-like"/>
    <property type="match status" value="1"/>
</dbReference>
<dbReference type="RefSeq" id="WP_146317218.1">
    <property type="nucleotide sequence ID" value="NZ_VCQV01000017.1"/>
</dbReference>
<dbReference type="Gene3D" id="1.10.10.60">
    <property type="entry name" value="Homeodomain-like"/>
    <property type="match status" value="1"/>
</dbReference>
<protein>
    <submittedName>
        <fullName evidence="6">TetR/AcrR family transcriptional regulator</fullName>
    </submittedName>
</protein>
<dbReference type="InterPro" id="IPR011075">
    <property type="entry name" value="TetR_C"/>
</dbReference>
<dbReference type="PANTHER" id="PTHR30055:SF149">
    <property type="entry name" value="TETR-FAMILY TRANSCRIPTIONAL REGULATOR"/>
    <property type="match status" value="1"/>
</dbReference>
<evidence type="ECO:0000256" key="1">
    <source>
        <dbReference type="ARBA" id="ARBA00023015"/>
    </source>
</evidence>
<gene>
    <name evidence="6" type="ORF">FGL98_13130</name>
</gene>
<dbReference type="OrthoDB" id="9796019at2"/>
<evidence type="ECO:0000313" key="6">
    <source>
        <dbReference type="EMBL" id="TWP35744.1"/>
    </source>
</evidence>
<dbReference type="SUPFAM" id="SSF48498">
    <property type="entry name" value="Tetracyclin repressor-like, C-terminal domain"/>
    <property type="match status" value="1"/>
</dbReference>
<evidence type="ECO:0000256" key="4">
    <source>
        <dbReference type="PROSITE-ProRule" id="PRU00335"/>
    </source>
</evidence>
<keyword evidence="3" id="KW-0804">Transcription</keyword>
<evidence type="ECO:0000256" key="2">
    <source>
        <dbReference type="ARBA" id="ARBA00023125"/>
    </source>
</evidence>
<sequence length="208" mass="22984">MSAQEPDGGGAGKRRVVGDREREIYAGAIEVLLEVGYDRLTFDAVAAHVRASKATLYRKWPTKADLVVQAVEEMACPLRDSDELPDMGNLRSDLECHFCEGAENDQMPAVIAAVLPAFHRDPELTCAFNTHFIEPRRDALHTLLVRAQERGEIGSDADLVLLSQVLPAMKFAHVMDHQEPPNREFILAVLDDILMPACRATLEPATVL</sequence>
<dbReference type="GO" id="GO:0000976">
    <property type="term" value="F:transcription cis-regulatory region binding"/>
    <property type="evidence" value="ECO:0007669"/>
    <property type="project" value="TreeGrafter"/>
</dbReference>
<feature type="DNA-binding region" description="H-T-H motif" evidence="4">
    <location>
        <begin position="41"/>
        <end position="60"/>
    </location>
</feature>
<dbReference type="PROSITE" id="PS50977">
    <property type="entry name" value="HTH_TETR_2"/>
    <property type="match status" value="1"/>
</dbReference>
<keyword evidence="2 4" id="KW-0238">DNA-binding</keyword>
<dbReference type="InterPro" id="IPR001647">
    <property type="entry name" value="HTH_TetR"/>
</dbReference>
<dbReference type="InterPro" id="IPR009057">
    <property type="entry name" value="Homeodomain-like_sf"/>
</dbReference>
<evidence type="ECO:0000313" key="7">
    <source>
        <dbReference type="Proteomes" id="UP000320244"/>
    </source>
</evidence>
<dbReference type="Pfam" id="PF16859">
    <property type="entry name" value="TetR_C_11"/>
    <property type="match status" value="1"/>
</dbReference>
<keyword evidence="1" id="KW-0805">Transcription regulation</keyword>
<dbReference type="Proteomes" id="UP000320244">
    <property type="component" value="Unassembled WGS sequence"/>
</dbReference>
<dbReference type="Pfam" id="PF00440">
    <property type="entry name" value="TetR_N"/>
    <property type="match status" value="1"/>
</dbReference>
<dbReference type="Gene3D" id="1.10.357.10">
    <property type="entry name" value="Tetracycline Repressor, domain 2"/>
    <property type="match status" value="1"/>
</dbReference>
<organism evidence="6 7">
    <name type="scientific">Leekyejoonella antrihumi</name>
    <dbReference type="NCBI Taxonomy" id="1660198"/>
    <lineage>
        <taxon>Bacteria</taxon>
        <taxon>Bacillati</taxon>
        <taxon>Actinomycetota</taxon>
        <taxon>Actinomycetes</taxon>
        <taxon>Micrococcales</taxon>
        <taxon>Dermacoccaceae</taxon>
        <taxon>Leekyejoonella</taxon>
    </lineage>
</organism>
<dbReference type="InterPro" id="IPR036271">
    <property type="entry name" value="Tet_transcr_reg_TetR-rel_C_sf"/>
</dbReference>
<dbReference type="InterPro" id="IPR050109">
    <property type="entry name" value="HTH-type_TetR-like_transc_reg"/>
</dbReference>
<feature type="domain" description="HTH tetR-type" evidence="5">
    <location>
        <begin position="18"/>
        <end position="78"/>
    </location>
</feature>
<dbReference type="EMBL" id="VCQV01000017">
    <property type="protein sequence ID" value="TWP35744.1"/>
    <property type="molecule type" value="Genomic_DNA"/>
</dbReference>
<reference evidence="6 7" key="2">
    <citation type="submission" date="2019-08" db="EMBL/GenBank/DDBJ databases">
        <title>Jejuicoccus antrihumi gen. nov., sp. nov., a new member of the family Dermacoccaceae isolated from a cave.</title>
        <authorList>
            <person name="Schumann P."/>
            <person name="Kim I.S."/>
        </authorList>
    </citation>
    <scope>NUCLEOTIDE SEQUENCE [LARGE SCALE GENOMIC DNA]</scope>
    <source>
        <strain evidence="6 7">C5-26</strain>
    </source>
</reference>
<dbReference type="GO" id="GO:0003700">
    <property type="term" value="F:DNA-binding transcription factor activity"/>
    <property type="evidence" value="ECO:0007669"/>
    <property type="project" value="TreeGrafter"/>
</dbReference>
<keyword evidence="7" id="KW-1185">Reference proteome</keyword>
<name>A0A563E1G6_9MICO</name>
<dbReference type="PANTHER" id="PTHR30055">
    <property type="entry name" value="HTH-TYPE TRANSCRIPTIONAL REGULATOR RUTR"/>
    <property type="match status" value="1"/>
</dbReference>
<proteinExistence type="predicted"/>